<feature type="compositionally biased region" description="Basic and acidic residues" evidence="1">
    <location>
        <begin position="158"/>
        <end position="168"/>
    </location>
</feature>
<feature type="compositionally biased region" description="Basic and acidic residues" evidence="1">
    <location>
        <begin position="127"/>
        <end position="141"/>
    </location>
</feature>
<name>A0A0B6Y002_9EUPU</name>
<dbReference type="GO" id="GO:1905244">
    <property type="term" value="P:regulation of modification of synaptic structure"/>
    <property type="evidence" value="ECO:0007669"/>
    <property type="project" value="TreeGrafter"/>
</dbReference>
<feature type="region of interest" description="Disordered" evidence="1">
    <location>
        <begin position="158"/>
        <end position="183"/>
    </location>
</feature>
<evidence type="ECO:0000256" key="1">
    <source>
        <dbReference type="SAM" id="MobiDB-lite"/>
    </source>
</evidence>
<dbReference type="InterPro" id="IPR026204">
    <property type="entry name" value="GRIPAP1"/>
</dbReference>
<dbReference type="GO" id="GO:0099158">
    <property type="term" value="P:regulation of recycling endosome localization within postsynapse"/>
    <property type="evidence" value="ECO:0007669"/>
    <property type="project" value="TreeGrafter"/>
</dbReference>
<sequence length="183" mass="21078">AASLSDGEFHRMQLQLIELRTINYELEGKNKKLERDLLEVQEKQEFLDRELGKAKQAINKSKKIKDVEGLLQETDSLQRKLQSQEEEFRLQNQTLMAELAILISGNEELKKELDDLKDHSVSSADISSEHPESNDDIRRLQAENAALQKKLNVLQEKCDRELSSRSDHSSQNISTPEIPEQNR</sequence>
<organism evidence="2">
    <name type="scientific">Arion vulgaris</name>
    <dbReference type="NCBI Taxonomy" id="1028688"/>
    <lineage>
        <taxon>Eukaryota</taxon>
        <taxon>Metazoa</taxon>
        <taxon>Spiralia</taxon>
        <taxon>Lophotrochozoa</taxon>
        <taxon>Mollusca</taxon>
        <taxon>Gastropoda</taxon>
        <taxon>Heterobranchia</taxon>
        <taxon>Euthyneura</taxon>
        <taxon>Panpulmonata</taxon>
        <taxon>Eupulmonata</taxon>
        <taxon>Stylommatophora</taxon>
        <taxon>Helicina</taxon>
        <taxon>Arionoidea</taxon>
        <taxon>Arionidae</taxon>
        <taxon>Arion</taxon>
    </lineage>
</organism>
<feature type="non-terminal residue" evidence="2">
    <location>
        <position position="1"/>
    </location>
</feature>
<reference evidence="2" key="1">
    <citation type="submission" date="2014-12" db="EMBL/GenBank/DDBJ databases">
        <title>Insight into the proteome of Arion vulgaris.</title>
        <authorList>
            <person name="Aradska J."/>
            <person name="Bulat T."/>
            <person name="Smidak R."/>
            <person name="Sarate P."/>
            <person name="Gangsoo J."/>
            <person name="Sialana F."/>
            <person name="Bilban M."/>
            <person name="Lubec G."/>
        </authorList>
    </citation>
    <scope>NUCLEOTIDE SEQUENCE</scope>
    <source>
        <tissue evidence="2">Skin</tissue>
    </source>
</reference>
<feature type="non-terminal residue" evidence="2">
    <location>
        <position position="183"/>
    </location>
</feature>
<dbReference type="PANTHER" id="PTHR18978:SF1">
    <property type="entry name" value="GRIP1-ASSOCIATED PROTEIN 1"/>
    <property type="match status" value="1"/>
</dbReference>
<accession>A0A0B6Y002</accession>
<evidence type="ECO:0000313" key="2">
    <source>
        <dbReference type="EMBL" id="CEK49652.1"/>
    </source>
</evidence>
<dbReference type="PANTHER" id="PTHR18978">
    <property type="entry name" value="GRIP-1 ASSOCIATED PROTEIN 1"/>
    <property type="match status" value="1"/>
</dbReference>
<dbReference type="AlphaFoldDB" id="A0A0B6Y002"/>
<dbReference type="GO" id="GO:0098887">
    <property type="term" value="P:neurotransmitter receptor transport, endosome to postsynaptic membrane"/>
    <property type="evidence" value="ECO:0007669"/>
    <property type="project" value="TreeGrafter"/>
</dbReference>
<dbReference type="EMBL" id="HACG01002787">
    <property type="protein sequence ID" value="CEK49652.1"/>
    <property type="molecule type" value="Transcribed_RNA"/>
</dbReference>
<dbReference type="GO" id="GO:0098978">
    <property type="term" value="C:glutamatergic synapse"/>
    <property type="evidence" value="ECO:0007669"/>
    <property type="project" value="TreeGrafter"/>
</dbReference>
<dbReference type="GO" id="GO:0098837">
    <property type="term" value="C:postsynaptic recycling endosome"/>
    <property type="evidence" value="ECO:0007669"/>
    <property type="project" value="TreeGrafter"/>
</dbReference>
<dbReference type="GO" id="GO:0098998">
    <property type="term" value="C:extrinsic component of postsynaptic early endosome membrane"/>
    <property type="evidence" value="ECO:0007669"/>
    <property type="project" value="TreeGrafter"/>
</dbReference>
<protein>
    <submittedName>
        <fullName evidence="2">Uncharacterized protein</fullName>
    </submittedName>
</protein>
<proteinExistence type="predicted"/>
<dbReference type="GO" id="GO:0099152">
    <property type="term" value="P:regulation of neurotransmitter receptor transport, endosome to postsynaptic membrane"/>
    <property type="evidence" value="ECO:0007669"/>
    <property type="project" value="TreeGrafter"/>
</dbReference>
<gene>
    <name evidence="2" type="primary">ORF8431</name>
</gene>
<feature type="region of interest" description="Disordered" evidence="1">
    <location>
        <begin position="121"/>
        <end position="141"/>
    </location>
</feature>